<proteinExistence type="predicted"/>
<dbReference type="EMBL" id="CP129118">
    <property type="protein sequence ID" value="WOV87232.1"/>
    <property type="molecule type" value="Genomic_DNA"/>
</dbReference>
<feature type="coiled-coil region" evidence="1">
    <location>
        <begin position="21"/>
        <end position="55"/>
    </location>
</feature>
<reference evidence="2 3" key="1">
    <citation type="submission" date="2023-06" db="EMBL/GenBank/DDBJ databases">
        <title>Sporosarcina sp. nov., isolated from Korean tranditional fermented seafood 'Jeotgal'.</title>
        <authorList>
            <person name="Yang A.I."/>
            <person name="Shin N.-R."/>
        </authorList>
    </citation>
    <scope>NUCLEOTIDE SEQUENCE [LARGE SCALE GENOMIC DNA]</scope>
    <source>
        <strain evidence="2 3">T2O-4</strain>
    </source>
</reference>
<protein>
    <submittedName>
        <fullName evidence="2">Uncharacterized protein</fullName>
    </submittedName>
</protein>
<evidence type="ECO:0000313" key="2">
    <source>
        <dbReference type="EMBL" id="WOV87232.1"/>
    </source>
</evidence>
<keyword evidence="3" id="KW-1185">Reference proteome</keyword>
<organism evidence="2 3">
    <name type="scientific">Sporosarcina oncorhynchi</name>
    <dbReference type="NCBI Taxonomy" id="3056444"/>
    <lineage>
        <taxon>Bacteria</taxon>
        <taxon>Bacillati</taxon>
        <taxon>Bacillota</taxon>
        <taxon>Bacilli</taxon>
        <taxon>Bacillales</taxon>
        <taxon>Caryophanaceae</taxon>
        <taxon>Sporosarcina</taxon>
    </lineage>
</organism>
<feature type="coiled-coil region" evidence="1">
    <location>
        <begin position="83"/>
        <end position="110"/>
    </location>
</feature>
<gene>
    <name evidence="2" type="ORF">QWT69_15450</name>
</gene>
<keyword evidence="1" id="KW-0175">Coiled coil</keyword>
<name>A0ABZ0L3Q7_9BACL</name>
<dbReference type="RefSeq" id="WP_317967152.1">
    <property type="nucleotide sequence ID" value="NZ_CP129118.1"/>
</dbReference>
<evidence type="ECO:0000256" key="1">
    <source>
        <dbReference type="SAM" id="Coils"/>
    </source>
</evidence>
<evidence type="ECO:0000313" key="3">
    <source>
        <dbReference type="Proteomes" id="UP001303902"/>
    </source>
</evidence>
<sequence>MRVSGNQFITDALMNFVPQAKNDATEKNANIKSEAERHIEDMRRLVAEEAQYQKRMAADQIAKKIARGENVTNEERAQLQGIDEEKLRKAEQANNERKQLNARLANATSKEQVKAILLEGKLSAGAIIEKGDEQYGELLMEAVHQAEADHYGHKQTQPDSSIGIRGTGVLDKHAAIFDVRL</sequence>
<dbReference type="Proteomes" id="UP001303902">
    <property type="component" value="Chromosome"/>
</dbReference>
<accession>A0ABZ0L3Q7</accession>